<evidence type="ECO:0000313" key="6">
    <source>
        <dbReference type="EMBL" id="KXA13430.1"/>
    </source>
</evidence>
<evidence type="ECO:0000313" key="7">
    <source>
        <dbReference type="Proteomes" id="UP000070617"/>
    </source>
</evidence>
<reference evidence="7" key="1">
    <citation type="submission" date="2016-01" db="EMBL/GenBank/DDBJ databases">
        <authorList>
            <person name="Mitreva M."/>
            <person name="Pepin K.H."/>
            <person name="Mihindukulasuriya K.A."/>
            <person name="Fulton R."/>
            <person name="Fronick C."/>
            <person name="O'Laughlin M."/>
            <person name="Miner T."/>
            <person name="Herter B."/>
            <person name="Rosa B.A."/>
            <person name="Cordes M."/>
            <person name="Tomlinson C."/>
            <person name="Wollam A."/>
            <person name="Palsikar V.B."/>
            <person name="Mardis E.R."/>
            <person name="Wilson R.K."/>
        </authorList>
    </citation>
    <scope>NUCLEOTIDE SEQUENCE [LARGE SCALE GENOMIC DNA]</scope>
    <source>
        <strain evidence="7">CMW8396</strain>
    </source>
</reference>
<gene>
    <name evidence="6" type="ORF">HMPREF3206_01331</name>
</gene>
<protein>
    <recommendedName>
        <fullName evidence="8">Ferredoxin-like protein FixX family protein</fullName>
    </recommendedName>
</protein>
<dbReference type="InterPro" id="IPR012206">
    <property type="entry name" value="Fd_FixX"/>
</dbReference>
<dbReference type="EMBL" id="LRPX01000069">
    <property type="protein sequence ID" value="KXA13430.1"/>
    <property type="molecule type" value="Genomic_DNA"/>
</dbReference>
<dbReference type="GO" id="GO:0051536">
    <property type="term" value="F:iron-sulfur cluster binding"/>
    <property type="evidence" value="ECO:0007669"/>
    <property type="project" value="UniProtKB-KW"/>
</dbReference>
<dbReference type="PATRIC" id="fig|134605.3.peg.1317"/>
<evidence type="ECO:0000256" key="5">
    <source>
        <dbReference type="ARBA" id="ARBA00023014"/>
    </source>
</evidence>
<dbReference type="PANTHER" id="PTHR43082:SF3">
    <property type="entry name" value="FERREDOXIN-LIKE PROTEIN YDIT"/>
    <property type="match status" value="1"/>
</dbReference>
<keyword evidence="1" id="KW-0813">Transport</keyword>
<accession>A0A133NAX8</accession>
<dbReference type="STRING" id="134605.HMPREF3206_01331"/>
<dbReference type="PIRSF" id="PIRSF036548">
    <property type="entry name" value="Fdx_FixX"/>
    <property type="match status" value="1"/>
</dbReference>
<proteinExistence type="predicted"/>
<keyword evidence="2" id="KW-0479">Metal-binding</keyword>
<evidence type="ECO:0000256" key="1">
    <source>
        <dbReference type="ARBA" id="ARBA00022448"/>
    </source>
</evidence>
<evidence type="ECO:0000256" key="4">
    <source>
        <dbReference type="ARBA" id="ARBA00023004"/>
    </source>
</evidence>
<sequence length="95" mass="10837">MMKKMKIEDKLALNIFHVDEENSHIDVDKNFTEEAEIKKLLLACPAECYKYIDGKLSFSHLGCLECGTCRVLSHGKIVKEWKHPIGEVGVTFRQG</sequence>
<name>A0A133NAX8_9FUSO</name>
<keyword evidence="3" id="KW-0249">Electron transport</keyword>
<dbReference type="Proteomes" id="UP000070617">
    <property type="component" value="Unassembled WGS sequence"/>
</dbReference>
<dbReference type="AlphaFoldDB" id="A0A133NAX8"/>
<dbReference type="GO" id="GO:0005506">
    <property type="term" value="F:iron ion binding"/>
    <property type="evidence" value="ECO:0007669"/>
    <property type="project" value="InterPro"/>
</dbReference>
<keyword evidence="4" id="KW-0408">Iron</keyword>
<comment type="caution">
    <text evidence="6">The sequence shown here is derived from an EMBL/GenBank/DDBJ whole genome shotgun (WGS) entry which is preliminary data.</text>
</comment>
<keyword evidence="7" id="KW-1185">Reference proteome</keyword>
<evidence type="ECO:0000256" key="3">
    <source>
        <dbReference type="ARBA" id="ARBA00022982"/>
    </source>
</evidence>
<dbReference type="SUPFAM" id="SSF54862">
    <property type="entry name" value="4Fe-4S ferredoxins"/>
    <property type="match status" value="1"/>
</dbReference>
<keyword evidence="5" id="KW-0411">Iron-sulfur</keyword>
<evidence type="ECO:0000256" key="2">
    <source>
        <dbReference type="ARBA" id="ARBA00022723"/>
    </source>
</evidence>
<dbReference type="PANTHER" id="PTHR43082">
    <property type="entry name" value="FERREDOXIN-LIKE"/>
    <property type="match status" value="1"/>
</dbReference>
<evidence type="ECO:0008006" key="8">
    <source>
        <dbReference type="Google" id="ProtNLM"/>
    </source>
</evidence>
<organism evidence="6 7">
    <name type="scientific">Fusobacterium equinum</name>
    <dbReference type="NCBI Taxonomy" id="134605"/>
    <lineage>
        <taxon>Bacteria</taxon>
        <taxon>Fusobacteriati</taxon>
        <taxon>Fusobacteriota</taxon>
        <taxon>Fusobacteriia</taxon>
        <taxon>Fusobacteriales</taxon>
        <taxon>Fusobacteriaceae</taxon>
        <taxon>Fusobacterium</taxon>
    </lineage>
</organism>
<dbReference type="Gene3D" id="3.30.70.20">
    <property type="match status" value="1"/>
</dbReference>